<gene>
    <name evidence="1" type="ORF">TRSC58_02764</name>
</gene>
<accession>A0A061J285</accession>
<sequence>MTVLTLEPARWADTIESSGDCLFSPQSAKNVEDVLSKTSTRKHQKNLLKAVEPFIMKMLQNPVGISILTSLVKYGTVTTVASITEVVGEECEKVLGGANASAEMCEAPLGILLERIIYREDCTGECRINLIKRLKCLEHCSLMGSEMFLLATARLIILDREFAVSVCSSTKAKEAFLKLSLSSSRKNTVVRFCECVLYMPHTKDEMLTEVCSAFIFTALSTLYAADSSVRPWKEVTLLLASRGSTTVVRDMVKLFSQWPDILIRSKNEYYAKVMAHLLARSQESSDGVVLIKVLFQTKKDFDERLTSRKSSQLQLLAAIAEKPAYVAALSEKFGESLEKKLLAAAVRYRNTTKPRALATKEVLLQRLDKIRSFPSADSSPGKALKRRRE</sequence>
<organism evidence="1 2">
    <name type="scientific">Trypanosoma rangeli SC58</name>
    <dbReference type="NCBI Taxonomy" id="429131"/>
    <lineage>
        <taxon>Eukaryota</taxon>
        <taxon>Discoba</taxon>
        <taxon>Euglenozoa</taxon>
        <taxon>Kinetoplastea</taxon>
        <taxon>Metakinetoplastina</taxon>
        <taxon>Trypanosomatida</taxon>
        <taxon>Trypanosomatidae</taxon>
        <taxon>Trypanosoma</taxon>
        <taxon>Herpetosoma</taxon>
    </lineage>
</organism>
<evidence type="ECO:0000313" key="1">
    <source>
        <dbReference type="EMBL" id="ESL09513.1"/>
    </source>
</evidence>
<proteinExistence type="predicted"/>
<reference evidence="1 2" key="1">
    <citation type="submission" date="2013-07" db="EMBL/GenBank/DDBJ databases">
        <authorList>
            <person name="Stoco P.H."/>
            <person name="Wagner G."/>
            <person name="Gerber A."/>
            <person name="Zaha A."/>
            <person name="Thompson C."/>
            <person name="Bartholomeu D.C."/>
            <person name="Luckemeyer D.D."/>
            <person name="Bahia D."/>
            <person name="Loreto E."/>
            <person name="Prestes E.B."/>
            <person name="Lima F.M."/>
            <person name="Rodrigues-Luiz G."/>
            <person name="Vallejo G.A."/>
            <person name="Filho J.F."/>
            <person name="Monteiro K.M."/>
            <person name="Tyler K.M."/>
            <person name="de Almeida L.G."/>
            <person name="Ortiz M.F."/>
            <person name="Siervo M.A."/>
            <person name="de Moraes M.H."/>
            <person name="Cunha O.L."/>
            <person name="Mendonca-Neto R."/>
            <person name="Silva R."/>
            <person name="Teixeira S.M."/>
            <person name="Murta S.M."/>
            <person name="Sincero T.C."/>
            <person name="Mendes T.A."/>
            <person name="Urmenyi T.P."/>
            <person name="Silva V.G."/>
            <person name="da Rocha W.D."/>
            <person name="Andersson B."/>
            <person name="Romanha A.J."/>
            <person name="Steindel M."/>
            <person name="de Vasconcelos A.T."/>
            <person name="Grisard E.C."/>
        </authorList>
    </citation>
    <scope>NUCLEOTIDE SEQUENCE [LARGE SCALE GENOMIC DNA]</scope>
    <source>
        <strain evidence="1 2">SC58</strain>
    </source>
</reference>
<dbReference type="OrthoDB" id="276683at2759"/>
<dbReference type="EMBL" id="AUPL01002764">
    <property type="protein sequence ID" value="ESL09513.1"/>
    <property type="molecule type" value="Genomic_DNA"/>
</dbReference>
<protein>
    <submittedName>
        <fullName evidence="1">Uncharacterized protein</fullName>
    </submittedName>
</protein>
<dbReference type="AlphaFoldDB" id="A0A061J285"/>
<dbReference type="VEuPathDB" id="TriTrypDB:TRSC58_02764"/>
<evidence type="ECO:0000313" key="2">
    <source>
        <dbReference type="Proteomes" id="UP000031737"/>
    </source>
</evidence>
<keyword evidence="2" id="KW-1185">Reference proteome</keyword>
<dbReference type="Proteomes" id="UP000031737">
    <property type="component" value="Unassembled WGS sequence"/>
</dbReference>
<name>A0A061J285_TRYRA</name>
<comment type="caution">
    <text evidence="1">The sequence shown here is derived from an EMBL/GenBank/DDBJ whole genome shotgun (WGS) entry which is preliminary data.</text>
</comment>